<gene>
    <name evidence="1" type="ORF">EQG79_00385</name>
</gene>
<reference evidence="1 2" key="1">
    <citation type="submission" date="2019-01" db="EMBL/GenBank/DDBJ databases">
        <title>Spirosoma flava sp. nov., a propanil-degrading bacterium isolated from herbicide-contaminated soil.</title>
        <authorList>
            <person name="Zhang L."/>
            <person name="Jiang J.-D."/>
        </authorList>
    </citation>
    <scope>NUCLEOTIDE SEQUENCE [LARGE SCALE GENOMIC DNA]</scope>
    <source>
        <strain evidence="1 2">TY50</strain>
    </source>
</reference>
<dbReference type="Proteomes" id="UP000290407">
    <property type="component" value="Unassembled WGS sequence"/>
</dbReference>
<protein>
    <recommendedName>
        <fullName evidence="3">DUF3575 domain-containing protein</fullName>
    </recommendedName>
</protein>
<sequence>MKAPVILTFILSVYSLCSQAQKVKSLTARNTVYLEILGSGALYSINYERLLLQKEKQAYGLRVGTSYFGERPATIALIGELLMLTGKGDHHGDFGLGLTGASGRNNELGLSSFERKTSLFAVPRLGYRYQKLTGGIMLRAGFTPLIRLIGNSRIFSPSLGLSIGHSF</sequence>
<evidence type="ECO:0000313" key="1">
    <source>
        <dbReference type="EMBL" id="RYC70643.1"/>
    </source>
</evidence>
<name>A0A4Q2UM32_9BACT</name>
<dbReference type="EMBL" id="SBLB01000001">
    <property type="protein sequence ID" value="RYC70643.1"/>
    <property type="molecule type" value="Genomic_DNA"/>
</dbReference>
<accession>A0A4Q2UM32</accession>
<organism evidence="1 2">
    <name type="scientific">Spirosoma sordidisoli</name>
    <dbReference type="NCBI Taxonomy" id="2502893"/>
    <lineage>
        <taxon>Bacteria</taxon>
        <taxon>Pseudomonadati</taxon>
        <taxon>Bacteroidota</taxon>
        <taxon>Cytophagia</taxon>
        <taxon>Cytophagales</taxon>
        <taxon>Cytophagaceae</taxon>
        <taxon>Spirosoma</taxon>
    </lineage>
</organism>
<proteinExistence type="predicted"/>
<keyword evidence="2" id="KW-1185">Reference proteome</keyword>
<evidence type="ECO:0000313" key="2">
    <source>
        <dbReference type="Proteomes" id="UP000290407"/>
    </source>
</evidence>
<dbReference type="RefSeq" id="WP_129598725.1">
    <property type="nucleotide sequence ID" value="NZ_SBLB01000001.1"/>
</dbReference>
<evidence type="ECO:0008006" key="3">
    <source>
        <dbReference type="Google" id="ProtNLM"/>
    </source>
</evidence>
<dbReference type="AlphaFoldDB" id="A0A4Q2UM32"/>
<comment type="caution">
    <text evidence="1">The sequence shown here is derived from an EMBL/GenBank/DDBJ whole genome shotgun (WGS) entry which is preliminary data.</text>
</comment>